<accession>A0A0A2MAM4</accession>
<dbReference type="PANTHER" id="PTHR42910:SF1">
    <property type="entry name" value="MAJOR FACILITATOR SUPERFAMILY (MFS) PROFILE DOMAIN-CONTAINING PROTEIN"/>
    <property type="match status" value="1"/>
</dbReference>
<dbReference type="InterPro" id="IPR020846">
    <property type="entry name" value="MFS_dom"/>
</dbReference>
<protein>
    <submittedName>
        <fullName evidence="6">MFS transporter</fullName>
    </submittedName>
</protein>
<organism evidence="6 7">
    <name type="scientific">Flavobacterium rivuli WB 3.3-2 = DSM 21788</name>
    <dbReference type="NCBI Taxonomy" id="1121895"/>
    <lineage>
        <taxon>Bacteria</taxon>
        <taxon>Pseudomonadati</taxon>
        <taxon>Bacteroidota</taxon>
        <taxon>Flavobacteriia</taxon>
        <taxon>Flavobacteriales</taxon>
        <taxon>Flavobacteriaceae</taxon>
        <taxon>Flavobacterium</taxon>
    </lineage>
</organism>
<evidence type="ECO:0000313" key="7">
    <source>
        <dbReference type="Proteomes" id="UP000030152"/>
    </source>
</evidence>
<evidence type="ECO:0000259" key="5">
    <source>
        <dbReference type="PROSITE" id="PS50850"/>
    </source>
</evidence>
<feature type="transmembrane region" description="Helical" evidence="4">
    <location>
        <begin position="47"/>
        <end position="65"/>
    </location>
</feature>
<dbReference type="Pfam" id="PF07690">
    <property type="entry name" value="MFS_1"/>
    <property type="match status" value="1"/>
</dbReference>
<dbReference type="InterPro" id="IPR011701">
    <property type="entry name" value="MFS"/>
</dbReference>
<feature type="transmembrane region" description="Helical" evidence="4">
    <location>
        <begin position="302"/>
        <end position="325"/>
    </location>
</feature>
<proteinExistence type="predicted"/>
<keyword evidence="3 4" id="KW-0472">Membrane</keyword>
<evidence type="ECO:0000256" key="2">
    <source>
        <dbReference type="ARBA" id="ARBA00022989"/>
    </source>
</evidence>
<keyword evidence="1 4" id="KW-0812">Transmembrane</keyword>
<evidence type="ECO:0000313" key="6">
    <source>
        <dbReference type="EMBL" id="KGO88661.1"/>
    </source>
</evidence>
<evidence type="ECO:0000256" key="3">
    <source>
        <dbReference type="ARBA" id="ARBA00023136"/>
    </source>
</evidence>
<feature type="transmembrane region" description="Helical" evidence="4">
    <location>
        <begin position="277"/>
        <end position="296"/>
    </location>
</feature>
<feature type="transmembrane region" description="Helical" evidence="4">
    <location>
        <begin position="163"/>
        <end position="179"/>
    </location>
</feature>
<keyword evidence="2 4" id="KW-1133">Transmembrane helix</keyword>
<feature type="transmembrane region" description="Helical" evidence="4">
    <location>
        <begin position="337"/>
        <end position="360"/>
    </location>
</feature>
<feature type="transmembrane region" description="Helical" evidence="4">
    <location>
        <begin position="213"/>
        <end position="237"/>
    </location>
</feature>
<reference evidence="6 7" key="1">
    <citation type="submission" date="2013-09" db="EMBL/GenBank/DDBJ databases">
        <authorList>
            <person name="Zeng Z."/>
            <person name="Chen C."/>
        </authorList>
    </citation>
    <scope>NUCLEOTIDE SEQUENCE [LARGE SCALE GENOMIC DNA]</scope>
    <source>
        <strain evidence="6 7">WB 3.3-2</strain>
    </source>
</reference>
<feature type="transmembrane region" description="Helical" evidence="4">
    <location>
        <begin position="102"/>
        <end position="126"/>
    </location>
</feature>
<dbReference type="eggNOG" id="COG2814">
    <property type="taxonomic scope" value="Bacteria"/>
</dbReference>
<keyword evidence="7" id="KW-1185">Reference proteome</keyword>
<gene>
    <name evidence="6" type="ORF">Q765_01810</name>
</gene>
<feature type="transmembrane region" description="Helical" evidence="4">
    <location>
        <begin position="133"/>
        <end position="151"/>
    </location>
</feature>
<feature type="domain" description="Major facilitator superfamily (MFS) profile" evidence="5">
    <location>
        <begin position="8"/>
        <end position="387"/>
    </location>
</feature>
<dbReference type="OrthoDB" id="9815356at2"/>
<dbReference type="EMBL" id="JRLX01000001">
    <property type="protein sequence ID" value="KGO88661.1"/>
    <property type="molecule type" value="Genomic_DNA"/>
</dbReference>
<dbReference type="RefSeq" id="WP_020211691.1">
    <property type="nucleotide sequence ID" value="NZ_JRLX01000001.1"/>
</dbReference>
<sequence length="387" mass="41629">MEKVSQLSFTQVLIMAVTAGICVANIYYNQPILNEIALSLHIDPKHIGNISPLAQAGYGLGLLLITPLGDKMDRKRLILWLQVFLILALIGMSFAANLFQLYAASLAIGLFAVTAQVILPMAASLVTENKGKIVGTIFTGILIGVLTARVFSGFITESLGWQYVYRISAVLVALSALLMQTDFPSNKDRFNGTYIQLLQSVMLQLKRFHTLRITALIGALAFGSLSSFWVTLTFYLSGSPFNYSAAIIGLFGLLAAGGALLAPVVGKLADKGSHKRSLMVSLLFVLVSLAALYLFPGSLVSLLVAVLLIDIGVQAVQITNIALIYTLDTQANSRINTVYMTSYFIGGAGGAYIGLLAWNYGGWNMVLAQMAIFITIALIASRSLKTK</sequence>
<comment type="caution">
    <text evidence="6">The sequence shown here is derived from an EMBL/GenBank/DDBJ whole genome shotgun (WGS) entry which is preliminary data.</text>
</comment>
<dbReference type="Gene3D" id="1.20.1250.20">
    <property type="entry name" value="MFS general substrate transporter like domains"/>
    <property type="match status" value="1"/>
</dbReference>
<dbReference type="STRING" id="1121895.GCA_000378485_00567"/>
<dbReference type="Proteomes" id="UP000030152">
    <property type="component" value="Unassembled WGS sequence"/>
</dbReference>
<dbReference type="CDD" id="cd17324">
    <property type="entry name" value="MFS_NepI_like"/>
    <property type="match status" value="1"/>
</dbReference>
<dbReference type="PANTHER" id="PTHR42910">
    <property type="entry name" value="TRANSPORTER SCO4007-RELATED"/>
    <property type="match status" value="1"/>
</dbReference>
<feature type="transmembrane region" description="Helical" evidence="4">
    <location>
        <begin position="7"/>
        <end position="27"/>
    </location>
</feature>
<evidence type="ECO:0000256" key="1">
    <source>
        <dbReference type="ARBA" id="ARBA00022692"/>
    </source>
</evidence>
<dbReference type="InterPro" id="IPR036259">
    <property type="entry name" value="MFS_trans_sf"/>
</dbReference>
<dbReference type="AlphaFoldDB" id="A0A0A2MAM4"/>
<feature type="transmembrane region" description="Helical" evidence="4">
    <location>
        <begin position="243"/>
        <end position="265"/>
    </location>
</feature>
<feature type="transmembrane region" description="Helical" evidence="4">
    <location>
        <begin position="366"/>
        <end position="384"/>
    </location>
</feature>
<feature type="transmembrane region" description="Helical" evidence="4">
    <location>
        <begin position="77"/>
        <end position="96"/>
    </location>
</feature>
<name>A0A0A2MAM4_9FLAO</name>
<dbReference type="PROSITE" id="PS50850">
    <property type="entry name" value="MFS"/>
    <property type="match status" value="1"/>
</dbReference>
<evidence type="ECO:0000256" key="4">
    <source>
        <dbReference type="SAM" id="Phobius"/>
    </source>
</evidence>
<dbReference type="SUPFAM" id="SSF103473">
    <property type="entry name" value="MFS general substrate transporter"/>
    <property type="match status" value="1"/>
</dbReference>
<dbReference type="GO" id="GO:0022857">
    <property type="term" value="F:transmembrane transporter activity"/>
    <property type="evidence" value="ECO:0007669"/>
    <property type="project" value="InterPro"/>
</dbReference>